<protein>
    <recommendedName>
        <fullName evidence="1">Peptidase A1 domain-containing protein</fullName>
    </recommendedName>
</protein>
<evidence type="ECO:0000259" key="1">
    <source>
        <dbReference type="PROSITE" id="PS51767"/>
    </source>
</evidence>
<evidence type="ECO:0000313" key="3">
    <source>
        <dbReference type="Proteomes" id="UP000663855"/>
    </source>
</evidence>
<organism evidence="2 3">
    <name type="scientific">Rotaria magnacalcarata</name>
    <dbReference type="NCBI Taxonomy" id="392030"/>
    <lineage>
        <taxon>Eukaryota</taxon>
        <taxon>Metazoa</taxon>
        <taxon>Spiralia</taxon>
        <taxon>Gnathifera</taxon>
        <taxon>Rotifera</taxon>
        <taxon>Eurotatoria</taxon>
        <taxon>Bdelloidea</taxon>
        <taxon>Philodinida</taxon>
        <taxon>Philodinidae</taxon>
        <taxon>Rotaria</taxon>
    </lineage>
</organism>
<dbReference type="PROSITE" id="PS51767">
    <property type="entry name" value="PEPTIDASE_A1"/>
    <property type="match status" value="1"/>
</dbReference>
<dbReference type="Gene3D" id="2.40.70.10">
    <property type="entry name" value="Acid Proteases"/>
    <property type="match status" value="1"/>
</dbReference>
<dbReference type="Pfam" id="PF00026">
    <property type="entry name" value="Asp"/>
    <property type="match status" value="1"/>
</dbReference>
<sequence length="222" mass="24388">MYIQIIGDPFSYTCYSVISTLKANDANSNPIWILGDFFMRHFYNVFDMQNNRIGLALSTSYSVVQTVPDSLFPSTGSISFPTPVTVAITETLPPQCYNYTTISDATRLTTAPAGGSCDSTLFNDVNSEFPTYVRFISPGGTRLAGSAPNSAQGIACGTYVTGWTNATYPSSVGQTVNAFISFAYHGNPNFSYIYWIPITNCNGFYVHGLYGPNNCYYRYCTQ</sequence>
<gene>
    <name evidence="2" type="ORF">CJN711_LOCUS10382</name>
</gene>
<accession>A0A814U021</accession>
<dbReference type="InterPro" id="IPR021109">
    <property type="entry name" value="Peptidase_aspartic_dom_sf"/>
</dbReference>
<proteinExistence type="predicted"/>
<dbReference type="SUPFAM" id="SSF50630">
    <property type="entry name" value="Acid proteases"/>
    <property type="match status" value="1"/>
</dbReference>
<evidence type="ECO:0000313" key="2">
    <source>
        <dbReference type="EMBL" id="CAF1168577.1"/>
    </source>
</evidence>
<dbReference type="Proteomes" id="UP000663855">
    <property type="component" value="Unassembled WGS sequence"/>
</dbReference>
<feature type="domain" description="Peptidase A1" evidence="1">
    <location>
        <begin position="1"/>
        <end position="56"/>
    </location>
</feature>
<dbReference type="AlphaFoldDB" id="A0A814U021"/>
<dbReference type="InterPro" id="IPR033121">
    <property type="entry name" value="PEPTIDASE_A1"/>
</dbReference>
<reference evidence="2" key="1">
    <citation type="submission" date="2021-02" db="EMBL/GenBank/DDBJ databases">
        <authorList>
            <person name="Nowell W R."/>
        </authorList>
    </citation>
    <scope>NUCLEOTIDE SEQUENCE</scope>
</reference>
<dbReference type="EMBL" id="CAJNOV010004272">
    <property type="protein sequence ID" value="CAF1168577.1"/>
    <property type="molecule type" value="Genomic_DNA"/>
</dbReference>
<name>A0A814U021_9BILA</name>
<comment type="caution">
    <text evidence="2">The sequence shown here is derived from an EMBL/GenBank/DDBJ whole genome shotgun (WGS) entry which is preliminary data.</text>
</comment>